<evidence type="ECO:0000313" key="10">
    <source>
        <dbReference type="Proteomes" id="UP001154078"/>
    </source>
</evidence>
<dbReference type="InterPro" id="IPR000014">
    <property type="entry name" value="PAS"/>
</dbReference>
<feature type="compositionally biased region" description="Polar residues" evidence="7">
    <location>
        <begin position="924"/>
        <end position="938"/>
    </location>
</feature>
<reference evidence="9" key="1">
    <citation type="submission" date="2021-12" db="EMBL/GenBank/DDBJ databases">
        <authorList>
            <person name="King R."/>
        </authorList>
    </citation>
    <scope>NUCLEOTIDE SEQUENCE</scope>
</reference>
<dbReference type="InterPro" id="IPR035965">
    <property type="entry name" value="PAS-like_dom_sf"/>
</dbReference>
<evidence type="ECO:0000256" key="2">
    <source>
        <dbReference type="ARBA" id="ARBA00022553"/>
    </source>
</evidence>
<dbReference type="InterPro" id="IPR022728">
    <property type="entry name" value="Period_circadian-like_C"/>
</dbReference>
<dbReference type="PROSITE" id="PS50112">
    <property type="entry name" value="PAS"/>
    <property type="match status" value="2"/>
</dbReference>
<evidence type="ECO:0000313" key="9">
    <source>
        <dbReference type="EMBL" id="CAH0556602.1"/>
    </source>
</evidence>
<name>A0A9P0B7A5_BRAAE</name>
<sequence>MESESGTTNTKISDSGYSNSCSNSNSQRSASSKSRHSGSNSSRSSGYCGATNPNGSVDTGPQPSKRNKDKEHKKKKSKSINLTALNLTPIASSAVTNPAESRAAIVVLKEAPSTEQIMGIEALPSVTVDTVVPQTEGMENAVEIVAIVSPPIPITADPAPQEDITTWTPAPQDTENHHKDETTMKKVVAVNEEEYKASSSCQPEDGFCCVISMYDGVVLYNTPSLTSVLGFPKDMWLGRSFIDFVHPKDRETFSSQVTTGIALPLVDSQGKYKDVKNCLYVCLRKYRGLKSSGFGVVEKAVSYQAFQLTVSFKHITDAPEAKYVNNTGGMFLVVVAVPVYSSYKVPEETRKSAKFGMRHTAACIFSHVDPDVVTNFGFLPQDMLGRSVFDFYHPEDMPALKEVYESVMRMCQKAGSVFRSKPYRFAVHNGGFVMIETEWSSFVNPWSRRLEFVIGLHRVLQGPPNPDIFKSPKDYEYIPEKVLKESKIIQEEILVLLNDELSRPSEAAKHEVSKRCKDLANFMESLMDEVNKSNLQLDLPQDPVPTISVSVKKRERDSVMLGEISPHHDYYDSISSSETPPSYNQLNYNENIQRFFQSKPKTTVSDESNGVLQGNIDTDQDGKISSAAQDCTNNQKCLSPVQNSGASGSGSAGNLSSGSNPNIESGTTSGTNTSTNDSYKPPQLTEALLLKHNEDMEKIMIKRHREQRSSIKDRENKKTYHKTLKQVGIKAKDNKNEGGHHIHGVKRSGSHSWEGDSHKVSKHNHQSGVIINKEDQTHSNNNGFASKPVSGYNQNATSNNTNCNENIYQSTINDVNLWPPFSVTVTPMNNTQSCSISSTPGVSQGGFATSMLPVYYIPTHQSTPIGQEFVDPNSRYQVQYMPGMIYNYNPIFPASPIICSPLPVLPVTVAPPITPINPDSRQMSNLQPNIDNHLSCNQPEHKPSPPSGIKGPQFQRPASQATSVKAEPGSVMGSIASASVANKALSDYSRKDLGLQSVCSPGSPIVSPPDGETNMKHFNLTTKIHENIEKNRKNTSYHHQNIDEGSSYSSSYSSFLKTDTGSGSNDDSNNMDSKTNQTNSDDNTWKSKKYYPSRKKDPPWLETVTVTPDLIYRYQMTVKGIEDILEADLNTLKEIHQPVLVNDQLNQLYIEMELEGLSRKLTLEEGMTSSSSSDENCANTSKPKKKRKSLNSLMMIYEENAPFPPPDHY</sequence>
<feature type="compositionally biased region" description="Polar residues" evidence="7">
    <location>
        <begin position="573"/>
        <end position="585"/>
    </location>
</feature>
<dbReference type="GO" id="GO:0000122">
    <property type="term" value="P:negative regulation of transcription by RNA polymerase II"/>
    <property type="evidence" value="ECO:0007669"/>
    <property type="project" value="TreeGrafter"/>
</dbReference>
<dbReference type="Pfam" id="PF12114">
    <property type="entry name" value="Period_C"/>
    <property type="match status" value="1"/>
</dbReference>
<dbReference type="FunFam" id="3.30.450.20:FF:000066">
    <property type="entry name" value="Period circadian protein"/>
    <property type="match status" value="1"/>
</dbReference>
<feature type="region of interest" description="Disordered" evidence="7">
    <location>
        <begin position="639"/>
        <end position="681"/>
    </location>
</feature>
<dbReference type="InterPro" id="IPR050760">
    <property type="entry name" value="Period_circadian_regulator"/>
</dbReference>
<dbReference type="FunFam" id="3.30.450.20:FF:000072">
    <property type="entry name" value="Period circadian protein"/>
    <property type="match status" value="1"/>
</dbReference>
<feature type="region of interest" description="Disordered" evidence="7">
    <location>
        <begin position="1"/>
        <end position="80"/>
    </location>
</feature>
<dbReference type="GO" id="GO:0000976">
    <property type="term" value="F:transcription cis-regulatory region binding"/>
    <property type="evidence" value="ECO:0007669"/>
    <property type="project" value="TreeGrafter"/>
</dbReference>
<feature type="compositionally biased region" description="Polar residues" evidence="7">
    <location>
        <begin position="1167"/>
        <end position="1181"/>
    </location>
</feature>
<feature type="region of interest" description="Disordered" evidence="7">
    <location>
        <begin position="599"/>
        <end position="626"/>
    </location>
</feature>
<feature type="compositionally biased region" description="Polar residues" evidence="7">
    <location>
        <begin position="51"/>
        <end position="62"/>
    </location>
</feature>
<keyword evidence="5" id="KW-0539">Nucleus</keyword>
<keyword evidence="4" id="KW-0090">Biological rhythms</keyword>
<feature type="region of interest" description="Disordered" evidence="7">
    <location>
        <begin position="1165"/>
        <end position="1190"/>
    </location>
</feature>
<dbReference type="CDD" id="cd00130">
    <property type="entry name" value="PAS"/>
    <property type="match status" value="2"/>
</dbReference>
<gene>
    <name evidence="9" type="ORF">MELIAE_LOCUS7505</name>
</gene>
<evidence type="ECO:0000256" key="1">
    <source>
        <dbReference type="ARBA" id="ARBA00004123"/>
    </source>
</evidence>
<dbReference type="Proteomes" id="UP001154078">
    <property type="component" value="Chromosome 5"/>
</dbReference>
<keyword evidence="3" id="KW-0677">Repeat</keyword>
<feature type="compositionally biased region" description="Low complexity" evidence="7">
    <location>
        <begin position="1046"/>
        <end position="1076"/>
    </location>
</feature>
<proteinExistence type="predicted"/>
<dbReference type="Pfam" id="PF14598">
    <property type="entry name" value="PAS_11"/>
    <property type="match status" value="1"/>
</dbReference>
<feature type="compositionally biased region" description="Basic residues" evidence="7">
    <location>
        <begin position="65"/>
        <end position="78"/>
    </location>
</feature>
<evidence type="ECO:0000256" key="5">
    <source>
        <dbReference type="ARBA" id="ARBA00023242"/>
    </source>
</evidence>
<dbReference type="Gene3D" id="1.20.5.770">
    <property type="entry name" value="Single helix bin"/>
    <property type="match status" value="1"/>
</dbReference>
<evidence type="ECO:0000256" key="6">
    <source>
        <dbReference type="ARBA" id="ARBA00040849"/>
    </source>
</evidence>
<dbReference type="GO" id="GO:0005737">
    <property type="term" value="C:cytoplasm"/>
    <property type="evidence" value="ECO:0007669"/>
    <property type="project" value="TreeGrafter"/>
</dbReference>
<dbReference type="SMART" id="SM00091">
    <property type="entry name" value="PAS"/>
    <property type="match status" value="2"/>
</dbReference>
<feature type="region of interest" description="Disordered" evidence="7">
    <location>
        <begin position="924"/>
        <end position="969"/>
    </location>
</feature>
<feature type="domain" description="PAS" evidence="8">
    <location>
        <begin position="215"/>
        <end position="264"/>
    </location>
</feature>
<comment type="subcellular location">
    <subcellularLocation>
        <location evidence="1">Nucleus</location>
    </subcellularLocation>
</comment>
<feature type="compositionally biased region" description="Low complexity" evidence="7">
    <location>
        <begin position="13"/>
        <end position="46"/>
    </location>
</feature>
<feature type="compositionally biased region" description="Polar residues" evidence="7">
    <location>
        <begin position="599"/>
        <end position="617"/>
    </location>
</feature>
<feature type="compositionally biased region" description="Low complexity" evidence="7">
    <location>
        <begin position="652"/>
        <end position="676"/>
    </location>
</feature>
<dbReference type="GO" id="GO:0032922">
    <property type="term" value="P:circadian regulation of gene expression"/>
    <property type="evidence" value="ECO:0007669"/>
    <property type="project" value="TreeGrafter"/>
</dbReference>
<feature type="region of interest" description="Disordered" evidence="7">
    <location>
        <begin position="563"/>
        <end position="585"/>
    </location>
</feature>
<organism evidence="9 10">
    <name type="scientific">Brassicogethes aeneus</name>
    <name type="common">Rape pollen beetle</name>
    <name type="synonym">Meligethes aeneus</name>
    <dbReference type="NCBI Taxonomy" id="1431903"/>
    <lineage>
        <taxon>Eukaryota</taxon>
        <taxon>Metazoa</taxon>
        <taxon>Ecdysozoa</taxon>
        <taxon>Arthropoda</taxon>
        <taxon>Hexapoda</taxon>
        <taxon>Insecta</taxon>
        <taxon>Pterygota</taxon>
        <taxon>Neoptera</taxon>
        <taxon>Endopterygota</taxon>
        <taxon>Coleoptera</taxon>
        <taxon>Polyphaga</taxon>
        <taxon>Cucujiformia</taxon>
        <taxon>Nitidulidae</taxon>
        <taxon>Meligethinae</taxon>
        <taxon>Brassicogethes</taxon>
    </lineage>
</organism>
<evidence type="ECO:0000259" key="8">
    <source>
        <dbReference type="PROSITE" id="PS50112"/>
    </source>
</evidence>
<dbReference type="SUPFAM" id="SSF55785">
    <property type="entry name" value="PYP-like sensor domain (PAS domain)"/>
    <property type="match status" value="2"/>
</dbReference>
<feature type="region of interest" description="Disordered" evidence="7">
    <location>
        <begin position="733"/>
        <end position="760"/>
    </location>
</feature>
<dbReference type="GO" id="GO:0043153">
    <property type="term" value="P:entrainment of circadian clock by photoperiod"/>
    <property type="evidence" value="ECO:0007669"/>
    <property type="project" value="TreeGrafter"/>
</dbReference>
<feature type="compositionally biased region" description="Polar residues" evidence="7">
    <location>
        <begin position="1"/>
        <end position="12"/>
    </location>
</feature>
<evidence type="ECO:0000256" key="7">
    <source>
        <dbReference type="SAM" id="MobiDB-lite"/>
    </source>
</evidence>
<keyword evidence="2" id="KW-0597">Phosphoprotein</keyword>
<dbReference type="GO" id="GO:0001222">
    <property type="term" value="F:transcription corepressor binding"/>
    <property type="evidence" value="ECO:0007669"/>
    <property type="project" value="TreeGrafter"/>
</dbReference>
<dbReference type="PANTHER" id="PTHR11269:SF16">
    <property type="entry name" value="PERIOD CIRCADIAN PROTEIN"/>
    <property type="match status" value="1"/>
</dbReference>
<keyword evidence="10" id="KW-1185">Reference proteome</keyword>
<dbReference type="PANTHER" id="PTHR11269">
    <property type="entry name" value="PERIOD CIRCADIAN PROTEIN"/>
    <property type="match status" value="1"/>
</dbReference>
<dbReference type="Gene3D" id="3.30.450.20">
    <property type="entry name" value="PAS domain"/>
    <property type="match status" value="2"/>
</dbReference>
<protein>
    <recommendedName>
        <fullName evidence="6">Period circadian protein</fullName>
    </recommendedName>
</protein>
<dbReference type="EMBL" id="OV121136">
    <property type="protein sequence ID" value="CAH0556602.1"/>
    <property type="molecule type" value="Genomic_DNA"/>
</dbReference>
<accession>A0A9P0B7A5</accession>
<evidence type="ECO:0000256" key="4">
    <source>
        <dbReference type="ARBA" id="ARBA00023108"/>
    </source>
</evidence>
<dbReference type="GO" id="GO:0005634">
    <property type="term" value="C:nucleus"/>
    <property type="evidence" value="ECO:0007669"/>
    <property type="project" value="UniProtKB-SubCell"/>
</dbReference>
<evidence type="ECO:0000256" key="3">
    <source>
        <dbReference type="ARBA" id="ARBA00022737"/>
    </source>
</evidence>
<dbReference type="AlphaFoldDB" id="A0A9P0B7A5"/>
<dbReference type="OrthoDB" id="7788983at2759"/>
<feature type="region of interest" description="Disordered" evidence="7">
    <location>
        <begin position="1029"/>
        <end position="1099"/>
    </location>
</feature>
<feature type="domain" description="PAS" evidence="8">
    <location>
        <begin position="365"/>
        <end position="411"/>
    </location>
</feature>